<evidence type="ECO:0000256" key="11">
    <source>
        <dbReference type="PROSITE-ProRule" id="PRU10141"/>
    </source>
</evidence>
<dbReference type="InterPro" id="IPR008271">
    <property type="entry name" value="Ser/Thr_kinase_AS"/>
</dbReference>
<feature type="compositionally biased region" description="Polar residues" evidence="12">
    <location>
        <begin position="284"/>
        <end position="307"/>
    </location>
</feature>
<protein>
    <recommendedName>
        <fullName evidence="2">dual-specificity kinase</fullName>
        <ecNumber evidence="2">2.7.12.1</ecNumber>
    </recommendedName>
</protein>
<comment type="caution">
    <text evidence="14">The sequence shown here is derived from an EMBL/GenBank/DDBJ whole genome shotgun (WGS) entry which is preliminary data.</text>
</comment>
<dbReference type="EC" id="2.7.12.1" evidence="2"/>
<dbReference type="CDD" id="cd14210">
    <property type="entry name" value="PKc_DYRK"/>
    <property type="match status" value="1"/>
</dbReference>
<evidence type="ECO:0000256" key="4">
    <source>
        <dbReference type="ARBA" id="ARBA00022679"/>
    </source>
</evidence>
<sequence length="919" mass="100683">MPIMNNGQGSFNDHSPTLPSLTRATPPTADITSSPGSSSHRKSMLMGLPSLLKGSNSRRSLHGGDKSDAEKKQREEKSREREREREEKAREKERRKEEKKEERNATRKTKTADPELPPMQMPGIPSSTAQRVASLRASVTSGAHRITVPSTPPSKARTSVRSTASPSSPSQKTPTVLTKSSDVSLRSNRQQLPTIAGSPSVSTVGSKEGAALAAATNGTPSAKDVNSSTKIPRISSQTSAGGSPQPAMKSMMSGTKRGSVAEQSAPSEVSTSFEEFGLLDTPVNKATTTVGNNRYSVRGSPQSSKQQPRYAASTISSSVSTSSIRKPARDSSISLNAMRKSSTASVNSMSSSLASSSVNMAETPPHRFSALSPAKSIKMLSPKPKIAVQSPKAHGITSSPALRQVPTPVDEEELLGDEEMMDYIRRQHARKIASGAKKEDLEEMLKFPEPIAPAPALTPQGNQAVYLSDYERKEILDYPNVYFIGARSDKKPAMRDNPTNNYSYDDDRGDYQIVNGDHLAYRYEVIETLGKGSFGQVLHCRDHCTGESVAIKIIRNKKRFHHQALVEIKILDNLRKWDPDEKHHVIKMTENFYFRNHLCIAMELLSINLYELIKANGFVGFTTTLIRRFTTQMLGSLSLMRHHRIVHCDLKPENILLRHPAKSGIKVIDFGSSCLEHEKVYTYIQSRFYRSPEVILGMSYSMAIDMWSLGCILAELYTGFPIFPGENEQEQLACIMEVLGVPDKDIIQRSSRRRIFFDSSGAPRPVVNSKGRRRRPGTKTLSQVLRCDDADFVDFIAKCLIWDPDRRLKPQSAMRHPFITGGRGKSKTPTASTSSRSGLLGSSSTVSKISRLASSSSNTQSNEVTKKMIGPPTPLTATRTARLSAGLPPISNSASSSSLQSNASTQRAQRYLSAGAKLS</sequence>
<dbReference type="HOGENOM" id="CLU_000288_5_1_1"/>
<feature type="region of interest" description="Disordered" evidence="12">
    <location>
        <begin position="1"/>
        <end position="345"/>
    </location>
</feature>
<feature type="compositionally biased region" description="Polar residues" evidence="12">
    <location>
        <begin position="216"/>
        <end position="242"/>
    </location>
</feature>
<comment type="similarity">
    <text evidence="1">Belongs to the protein kinase superfamily. CMGC Ser/Thr protein kinase family. MNB/DYRK subfamily.</text>
</comment>
<dbReference type="Gene3D" id="1.10.510.10">
    <property type="entry name" value="Transferase(Phosphotransferase) domain 1"/>
    <property type="match status" value="1"/>
</dbReference>
<feature type="compositionally biased region" description="Low complexity" evidence="12">
    <location>
        <begin position="313"/>
        <end position="324"/>
    </location>
</feature>
<dbReference type="InterPro" id="IPR000719">
    <property type="entry name" value="Prot_kinase_dom"/>
</dbReference>
<dbReference type="Gene3D" id="3.30.200.20">
    <property type="entry name" value="Phosphorylase Kinase, domain 1"/>
    <property type="match status" value="1"/>
</dbReference>
<organism evidence="14 15">
    <name type="scientific">Serendipita indica (strain DSM 11827)</name>
    <name type="common">Root endophyte fungus</name>
    <name type="synonym">Piriformospora indica</name>
    <dbReference type="NCBI Taxonomy" id="1109443"/>
    <lineage>
        <taxon>Eukaryota</taxon>
        <taxon>Fungi</taxon>
        <taxon>Dikarya</taxon>
        <taxon>Basidiomycota</taxon>
        <taxon>Agaricomycotina</taxon>
        <taxon>Agaricomycetes</taxon>
        <taxon>Sebacinales</taxon>
        <taxon>Serendipitaceae</taxon>
        <taxon>Serendipita</taxon>
    </lineage>
</organism>
<dbReference type="GO" id="GO:0004674">
    <property type="term" value="F:protein serine/threonine kinase activity"/>
    <property type="evidence" value="ECO:0007669"/>
    <property type="project" value="UniProtKB-KW"/>
</dbReference>
<feature type="compositionally biased region" description="Polar residues" evidence="12">
    <location>
        <begin position="852"/>
        <end position="863"/>
    </location>
</feature>
<feature type="compositionally biased region" description="Polar residues" evidence="12">
    <location>
        <begin position="261"/>
        <end position="273"/>
    </location>
</feature>
<dbReference type="OMA" id="YHAEDKD"/>
<dbReference type="AlphaFoldDB" id="G4TFV0"/>
<evidence type="ECO:0000256" key="1">
    <source>
        <dbReference type="ARBA" id="ARBA00008867"/>
    </source>
</evidence>
<dbReference type="PROSITE" id="PS00107">
    <property type="entry name" value="PROTEIN_KINASE_ATP"/>
    <property type="match status" value="1"/>
</dbReference>
<keyword evidence="3" id="KW-0723">Serine/threonine-protein kinase</keyword>
<keyword evidence="15" id="KW-1185">Reference proteome</keyword>
<dbReference type="PANTHER" id="PTHR24058">
    <property type="entry name" value="DUAL SPECIFICITY PROTEIN KINASE"/>
    <property type="match status" value="1"/>
</dbReference>
<feature type="domain" description="Protein kinase" evidence="13">
    <location>
        <begin position="523"/>
        <end position="819"/>
    </location>
</feature>
<feature type="compositionally biased region" description="Low complexity" evidence="12">
    <location>
        <begin position="832"/>
        <end position="847"/>
    </location>
</feature>
<dbReference type="Pfam" id="PF00069">
    <property type="entry name" value="Pkinase"/>
    <property type="match status" value="1"/>
</dbReference>
<dbReference type="InterPro" id="IPR017441">
    <property type="entry name" value="Protein_kinase_ATP_BS"/>
</dbReference>
<feature type="compositionally biased region" description="Polar residues" evidence="12">
    <location>
        <begin position="171"/>
        <end position="205"/>
    </location>
</feature>
<keyword evidence="7 11" id="KW-0067">ATP-binding</keyword>
<gene>
    <name evidence="14" type="ORF">PIIN_04152</name>
</gene>
<comment type="catalytic activity">
    <reaction evidence="10">
        <text>L-tyrosyl-[protein] + ATP = O-phospho-L-tyrosyl-[protein] + ADP + H(+)</text>
        <dbReference type="Rhea" id="RHEA:10596"/>
        <dbReference type="Rhea" id="RHEA-COMP:10136"/>
        <dbReference type="Rhea" id="RHEA-COMP:20101"/>
        <dbReference type="ChEBI" id="CHEBI:15378"/>
        <dbReference type="ChEBI" id="CHEBI:30616"/>
        <dbReference type="ChEBI" id="CHEBI:46858"/>
        <dbReference type="ChEBI" id="CHEBI:61978"/>
        <dbReference type="ChEBI" id="CHEBI:456216"/>
        <dbReference type="EC" id="2.7.12.1"/>
    </reaction>
</comment>
<evidence type="ECO:0000313" key="15">
    <source>
        <dbReference type="Proteomes" id="UP000007148"/>
    </source>
</evidence>
<proteinExistence type="inferred from homology"/>
<feature type="compositionally biased region" description="Basic and acidic residues" evidence="12">
    <location>
        <begin position="62"/>
        <end position="113"/>
    </location>
</feature>
<dbReference type="SUPFAM" id="SSF56112">
    <property type="entry name" value="Protein kinase-like (PK-like)"/>
    <property type="match status" value="1"/>
</dbReference>
<feature type="region of interest" description="Disordered" evidence="12">
    <location>
        <begin position="815"/>
        <end position="919"/>
    </location>
</feature>
<feature type="compositionally biased region" description="Polar residues" evidence="12">
    <location>
        <begin position="125"/>
        <end position="141"/>
    </location>
</feature>
<keyword evidence="4" id="KW-0808">Transferase</keyword>
<feature type="compositionally biased region" description="Low complexity" evidence="12">
    <location>
        <begin position="156"/>
        <end position="170"/>
    </location>
</feature>
<keyword evidence="6 14" id="KW-0418">Kinase</keyword>
<dbReference type="GO" id="GO:0005737">
    <property type="term" value="C:cytoplasm"/>
    <property type="evidence" value="ECO:0007669"/>
    <property type="project" value="TreeGrafter"/>
</dbReference>
<dbReference type="PANTHER" id="PTHR24058:SF22">
    <property type="entry name" value="DUAL SPECIFICITY TYROSINE-PHOSPHORYLATION-REGULATED KINASE 4"/>
    <property type="match status" value="1"/>
</dbReference>
<name>G4TFV0_SERID</name>
<evidence type="ECO:0000256" key="2">
    <source>
        <dbReference type="ARBA" id="ARBA00013203"/>
    </source>
</evidence>
<dbReference type="PROSITE" id="PS00108">
    <property type="entry name" value="PROTEIN_KINASE_ST"/>
    <property type="match status" value="1"/>
</dbReference>
<evidence type="ECO:0000256" key="7">
    <source>
        <dbReference type="ARBA" id="ARBA00022840"/>
    </source>
</evidence>
<evidence type="ECO:0000256" key="3">
    <source>
        <dbReference type="ARBA" id="ARBA00022527"/>
    </source>
</evidence>
<evidence type="ECO:0000256" key="6">
    <source>
        <dbReference type="ARBA" id="ARBA00022777"/>
    </source>
</evidence>
<comment type="catalytic activity">
    <reaction evidence="9">
        <text>L-threonyl-[protein] + ATP = O-phospho-L-threonyl-[protein] + ADP + H(+)</text>
        <dbReference type="Rhea" id="RHEA:46608"/>
        <dbReference type="Rhea" id="RHEA-COMP:11060"/>
        <dbReference type="Rhea" id="RHEA-COMP:11605"/>
        <dbReference type="ChEBI" id="CHEBI:15378"/>
        <dbReference type="ChEBI" id="CHEBI:30013"/>
        <dbReference type="ChEBI" id="CHEBI:30616"/>
        <dbReference type="ChEBI" id="CHEBI:61977"/>
        <dbReference type="ChEBI" id="CHEBI:456216"/>
        <dbReference type="EC" id="2.7.12.1"/>
    </reaction>
</comment>
<dbReference type="FunCoup" id="G4TFV0">
    <property type="interactions" value="66"/>
</dbReference>
<dbReference type="Gene3D" id="3.30.10.30">
    <property type="entry name" value="DYRK"/>
    <property type="match status" value="1"/>
</dbReference>
<dbReference type="InterPro" id="IPR042521">
    <property type="entry name" value="DYRK"/>
</dbReference>
<dbReference type="PROSITE" id="PS50011">
    <property type="entry name" value="PROTEIN_KINASE_DOM"/>
    <property type="match status" value="1"/>
</dbReference>
<dbReference type="InterPro" id="IPR050494">
    <property type="entry name" value="Ser_Thr_dual-spec_kinase"/>
</dbReference>
<feature type="compositionally biased region" description="Polar residues" evidence="12">
    <location>
        <begin position="1"/>
        <end position="38"/>
    </location>
</feature>
<feature type="compositionally biased region" description="Low complexity" evidence="12">
    <location>
        <begin position="891"/>
        <end position="904"/>
    </location>
</feature>
<dbReference type="SMART" id="SM00220">
    <property type="entry name" value="S_TKc"/>
    <property type="match status" value="1"/>
</dbReference>
<dbReference type="eggNOG" id="KOG0667">
    <property type="taxonomic scope" value="Eukaryota"/>
</dbReference>
<evidence type="ECO:0000259" key="13">
    <source>
        <dbReference type="PROSITE" id="PS50011"/>
    </source>
</evidence>
<evidence type="ECO:0000256" key="9">
    <source>
        <dbReference type="ARBA" id="ARBA00049308"/>
    </source>
</evidence>
<evidence type="ECO:0000313" key="14">
    <source>
        <dbReference type="EMBL" id="CCA70213.1"/>
    </source>
</evidence>
<dbReference type="FunFam" id="1.10.510.10:FF:000112">
    <property type="entry name" value="Putative dual specificity tyrosine-phosphorylation-regulated kinase 2"/>
    <property type="match status" value="1"/>
</dbReference>
<dbReference type="GO" id="GO:0004712">
    <property type="term" value="F:protein serine/threonine/tyrosine kinase activity"/>
    <property type="evidence" value="ECO:0007669"/>
    <property type="project" value="UniProtKB-EC"/>
</dbReference>
<keyword evidence="5 11" id="KW-0547">Nucleotide-binding</keyword>
<dbReference type="EMBL" id="CAFZ01000075">
    <property type="protein sequence ID" value="CCA70213.1"/>
    <property type="molecule type" value="Genomic_DNA"/>
</dbReference>
<evidence type="ECO:0000256" key="5">
    <source>
        <dbReference type="ARBA" id="ARBA00022741"/>
    </source>
</evidence>
<evidence type="ECO:0000256" key="8">
    <source>
        <dbReference type="ARBA" id="ARBA00049003"/>
    </source>
</evidence>
<accession>G4TFV0</accession>
<reference evidence="14 15" key="1">
    <citation type="journal article" date="2011" name="PLoS Pathog.">
        <title>Endophytic Life Strategies Decoded by Genome and Transcriptome Analyses of the Mutualistic Root Symbiont Piriformospora indica.</title>
        <authorList>
            <person name="Zuccaro A."/>
            <person name="Lahrmann U."/>
            <person name="Guldener U."/>
            <person name="Langen G."/>
            <person name="Pfiffi S."/>
            <person name="Biedenkopf D."/>
            <person name="Wong P."/>
            <person name="Samans B."/>
            <person name="Grimm C."/>
            <person name="Basiewicz M."/>
            <person name="Murat C."/>
            <person name="Martin F."/>
            <person name="Kogel K.H."/>
        </authorList>
    </citation>
    <scope>NUCLEOTIDE SEQUENCE [LARGE SCALE GENOMIC DNA]</scope>
    <source>
        <strain evidence="14 15">DSM 11827</strain>
    </source>
</reference>
<dbReference type="GO" id="GO:0005524">
    <property type="term" value="F:ATP binding"/>
    <property type="evidence" value="ECO:0007669"/>
    <property type="project" value="UniProtKB-UniRule"/>
</dbReference>
<dbReference type="STRING" id="1109443.G4TFV0"/>
<dbReference type="OrthoDB" id="9332038at2759"/>
<dbReference type="Proteomes" id="UP000007148">
    <property type="component" value="Unassembled WGS sequence"/>
</dbReference>
<dbReference type="InterPro" id="IPR011009">
    <property type="entry name" value="Kinase-like_dom_sf"/>
</dbReference>
<feature type="binding site" evidence="11">
    <location>
        <position position="552"/>
    </location>
    <ligand>
        <name>ATP</name>
        <dbReference type="ChEBI" id="CHEBI:30616"/>
    </ligand>
</feature>
<evidence type="ECO:0000256" key="10">
    <source>
        <dbReference type="ARBA" id="ARBA00051680"/>
    </source>
</evidence>
<dbReference type="GO" id="GO:0005856">
    <property type="term" value="C:cytoskeleton"/>
    <property type="evidence" value="ECO:0007669"/>
    <property type="project" value="TreeGrafter"/>
</dbReference>
<dbReference type="InParanoid" id="G4TFV0"/>
<evidence type="ECO:0000256" key="12">
    <source>
        <dbReference type="SAM" id="MobiDB-lite"/>
    </source>
</evidence>
<comment type="catalytic activity">
    <reaction evidence="8">
        <text>L-seryl-[protein] + ATP = O-phospho-L-seryl-[protein] + ADP + H(+)</text>
        <dbReference type="Rhea" id="RHEA:17989"/>
        <dbReference type="Rhea" id="RHEA-COMP:9863"/>
        <dbReference type="Rhea" id="RHEA-COMP:11604"/>
        <dbReference type="ChEBI" id="CHEBI:15378"/>
        <dbReference type="ChEBI" id="CHEBI:29999"/>
        <dbReference type="ChEBI" id="CHEBI:30616"/>
        <dbReference type="ChEBI" id="CHEBI:83421"/>
        <dbReference type="ChEBI" id="CHEBI:456216"/>
        <dbReference type="EC" id="2.7.12.1"/>
    </reaction>
</comment>